<evidence type="ECO:0000313" key="2">
    <source>
        <dbReference type="EMBL" id="KAF8472950.1"/>
    </source>
</evidence>
<dbReference type="OrthoDB" id="47179at2759"/>
<dbReference type="InterPro" id="IPR014727">
    <property type="entry name" value="TopoI_cat_a/b-sub_euk"/>
</dbReference>
<keyword evidence="3" id="KW-1185">Reference proteome</keyword>
<dbReference type="Pfam" id="PF01028">
    <property type="entry name" value="Topoisom_I"/>
    <property type="match status" value="1"/>
</dbReference>
<protein>
    <recommendedName>
        <fullName evidence="1">DNA topoisomerase I catalytic core eukaryotic-type domain-containing protein</fullName>
    </recommendedName>
</protein>
<evidence type="ECO:0000313" key="3">
    <source>
        <dbReference type="Proteomes" id="UP000759537"/>
    </source>
</evidence>
<dbReference type="GO" id="GO:0005694">
    <property type="term" value="C:chromosome"/>
    <property type="evidence" value="ECO:0007669"/>
    <property type="project" value="InterPro"/>
</dbReference>
<accession>A0A9P5JZ84</accession>
<dbReference type="AlphaFoldDB" id="A0A9P5JZ84"/>
<dbReference type="GO" id="GO:0006265">
    <property type="term" value="P:DNA topological change"/>
    <property type="evidence" value="ECO:0007669"/>
    <property type="project" value="InterPro"/>
</dbReference>
<proteinExistence type="predicted"/>
<comment type="caution">
    <text evidence="2">The sequence shown here is derived from an EMBL/GenBank/DDBJ whole genome shotgun (WGS) entry which is preliminary data.</text>
</comment>
<dbReference type="InterPro" id="IPR013500">
    <property type="entry name" value="TopoI_cat_euk"/>
</dbReference>
<organism evidence="2 3">
    <name type="scientific">Russula ochroleuca</name>
    <dbReference type="NCBI Taxonomy" id="152965"/>
    <lineage>
        <taxon>Eukaryota</taxon>
        <taxon>Fungi</taxon>
        <taxon>Dikarya</taxon>
        <taxon>Basidiomycota</taxon>
        <taxon>Agaricomycotina</taxon>
        <taxon>Agaricomycetes</taxon>
        <taxon>Russulales</taxon>
        <taxon>Russulaceae</taxon>
        <taxon>Russula</taxon>
    </lineage>
</organism>
<name>A0A9P5JZ84_9AGAM</name>
<sequence>MVAILCNHQRAAPKTHDQSMAKMKEKLRGFKLEVQETVKYVEESDLDEYALTEHEEVCKAREMELAEMKHAEMKPAEMNLAEEGKDTQGEDVLRSRLRAIKDEFRRDDRQVRREGRSSCRWSIASTELIHESSARVTIVSGRISVVVDAEAVKRLES</sequence>
<dbReference type="GO" id="GO:0003917">
    <property type="term" value="F:DNA topoisomerase type I (single strand cut, ATP-independent) activity"/>
    <property type="evidence" value="ECO:0007669"/>
    <property type="project" value="InterPro"/>
</dbReference>
<dbReference type="Gene3D" id="1.10.132.10">
    <property type="match status" value="1"/>
</dbReference>
<dbReference type="EMBL" id="WHVB01000019">
    <property type="protein sequence ID" value="KAF8472950.1"/>
    <property type="molecule type" value="Genomic_DNA"/>
</dbReference>
<gene>
    <name evidence="2" type="ORF">DFH94DRAFT_684419</name>
</gene>
<reference evidence="2" key="1">
    <citation type="submission" date="2019-10" db="EMBL/GenBank/DDBJ databases">
        <authorList>
            <consortium name="DOE Joint Genome Institute"/>
            <person name="Kuo A."/>
            <person name="Miyauchi S."/>
            <person name="Kiss E."/>
            <person name="Drula E."/>
            <person name="Kohler A."/>
            <person name="Sanchez-Garcia M."/>
            <person name="Andreopoulos B."/>
            <person name="Barry K.W."/>
            <person name="Bonito G."/>
            <person name="Buee M."/>
            <person name="Carver A."/>
            <person name="Chen C."/>
            <person name="Cichocki N."/>
            <person name="Clum A."/>
            <person name="Culley D."/>
            <person name="Crous P.W."/>
            <person name="Fauchery L."/>
            <person name="Girlanda M."/>
            <person name="Hayes R."/>
            <person name="Keri Z."/>
            <person name="LaButti K."/>
            <person name="Lipzen A."/>
            <person name="Lombard V."/>
            <person name="Magnuson J."/>
            <person name="Maillard F."/>
            <person name="Morin E."/>
            <person name="Murat C."/>
            <person name="Nolan M."/>
            <person name="Ohm R."/>
            <person name="Pangilinan J."/>
            <person name="Pereira M."/>
            <person name="Perotto S."/>
            <person name="Peter M."/>
            <person name="Riley R."/>
            <person name="Sitrit Y."/>
            <person name="Stielow B."/>
            <person name="Szollosi G."/>
            <person name="Zifcakova L."/>
            <person name="Stursova M."/>
            <person name="Spatafora J.W."/>
            <person name="Tedersoo L."/>
            <person name="Vaario L.-M."/>
            <person name="Yamada A."/>
            <person name="Yan M."/>
            <person name="Wang P."/>
            <person name="Xu J."/>
            <person name="Bruns T."/>
            <person name="Baldrian P."/>
            <person name="Vilgalys R."/>
            <person name="Henrissat B."/>
            <person name="Grigoriev I.V."/>
            <person name="Hibbett D."/>
            <person name="Nagy L.G."/>
            <person name="Martin F.M."/>
        </authorList>
    </citation>
    <scope>NUCLEOTIDE SEQUENCE</scope>
    <source>
        <strain evidence="2">Prilba</strain>
    </source>
</reference>
<feature type="domain" description="DNA topoisomerase I catalytic core eukaryotic-type" evidence="1">
    <location>
        <begin position="2"/>
        <end position="39"/>
    </location>
</feature>
<dbReference type="Proteomes" id="UP000759537">
    <property type="component" value="Unassembled WGS sequence"/>
</dbReference>
<dbReference type="GO" id="GO:0003677">
    <property type="term" value="F:DNA binding"/>
    <property type="evidence" value="ECO:0007669"/>
    <property type="project" value="InterPro"/>
</dbReference>
<reference evidence="2" key="2">
    <citation type="journal article" date="2020" name="Nat. Commun.">
        <title>Large-scale genome sequencing of mycorrhizal fungi provides insights into the early evolution of symbiotic traits.</title>
        <authorList>
            <person name="Miyauchi S."/>
            <person name="Kiss E."/>
            <person name="Kuo A."/>
            <person name="Drula E."/>
            <person name="Kohler A."/>
            <person name="Sanchez-Garcia M."/>
            <person name="Morin E."/>
            <person name="Andreopoulos B."/>
            <person name="Barry K.W."/>
            <person name="Bonito G."/>
            <person name="Buee M."/>
            <person name="Carver A."/>
            <person name="Chen C."/>
            <person name="Cichocki N."/>
            <person name="Clum A."/>
            <person name="Culley D."/>
            <person name="Crous P.W."/>
            <person name="Fauchery L."/>
            <person name="Girlanda M."/>
            <person name="Hayes R.D."/>
            <person name="Keri Z."/>
            <person name="LaButti K."/>
            <person name="Lipzen A."/>
            <person name="Lombard V."/>
            <person name="Magnuson J."/>
            <person name="Maillard F."/>
            <person name="Murat C."/>
            <person name="Nolan M."/>
            <person name="Ohm R.A."/>
            <person name="Pangilinan J."/>
            <person name="Pereira M.F."/>
            <person name="Perotto S."/>
            <person name="Peter M."/>
            <person name="Pfister S."/>
            <person name="Riley R."/>
            <person name="Sitrit Y."/>
            <person name="Stielow J.B."/>
            <person name="Szollosi G."/>
            <person name="Zifcakova L."/>
            <person name="Stursova M."/>
            <person name="Spatafora J.W."/>
            <person name="Tedersoo L."/>
            <person name="Vaario L.M."/>
            <person name="Yamada A."/>
            <person name="Yan M."/>
            <person name="Wang P."/>
            <person name="Xu J."/>
            <person name="Bruns T."/>
            <person name="Baldrian P."/>
            <person name="Vilgalys R."/>
            <person name="Dunand C."/>
            <person name="Henrissat B."/>
            <person name="Grigoriev I.V."/>
            <person name="Hibbett D."/>
            <person name="Nagy L.G."/>
            <person name="Martin F.M."/>
        </authorList>
    </citation>
    <scope>NUCLEOTIDE SEQUENCE</scope>
    <source>
        <strain evidence="2">Prilba</strain>
    </source>
</reference>
<evidence type="ECO:0000259" key="1">
    <source>
        <dbReference type="Pfam" id="PF01028"/>
    </source>
</evidence>